<dbReference type="EMBL" id="CM020619">
    <property type="protein sequence ID" value="KAK1863470.1"/>
    <property type="molecule type" value="Genomic_DNA"/>
</dbReference>
<organism evidence="1 2">
    <name type="scientific">Pyropia yezoensis</name>
    <name type="common">Susabi-nori</name>
    <name type="synonym">Porphyra yezoensis</name>
    <dbReference type="NCBI Taxonomy" id="2788"/>
    <lineage>
        <taxon>Eukaryota</taxon>
        <taxon>Rhodophyta</taxon>
        <taxon>Bangiophyceae</taxon>
        <taxon>Bangiales</taxon>
        <taxon>Bangiaceae</taxon>
        <taxon>Pyropia</taxon>
    </lineage>
</organism>
<evidence type="ECO:0000313" key="2">
    <source>
        <dbReference type="Proteomes" id="UP000798662"/>
    </source>
</evidence>
<name>A0ACC3C039_PYRYE</name>
<reference evidence="1" key="1">
    <citation type="submission" date="2019-11" db="EMBL/GenBank/DDBJ databases">
        <title>Nori genome reveals adaptations in red seaweeds to the harsh intertidal environment.</title>
        <authorList>
            <person name="Wang D."/>
            <person name="Mao Y."/>
        </authorList>
    </citation>
    <scope>NUCLEOTIDE SEQUENCE</scope>
    <source>
        <tissue evidence="1">Gametophyte</tissue>
    </source>
</reference>
<gene>
    <name evidence="1" type="ORF">I4F81_006025</name>
</gene>
<evidence type="ECO:0000313" key="1">
    <source>
        <dbReference type="EMBL" id="KAK1863470.1"/>
    </source>
</evidence>
<protein>
    <submittedName>
        <fullName evidence="1">Uncharacterized protein</fullName>
    </submittedName>
</protein>
<sequence>MIRTVAAVAVAAAAAGIATAPITAAAAVARGGVSRWNFGGPAIGAAYAAGVAVAPSAAARREWTSSRAVAAADGNPAAATDDATATMRATCLWAAADIRLALAAPAPAAAGAYALTLHFAETWATAAGVRRFHIAAAADVAADAGGGGGGGGGPLALNLRDVDLWVAGGGRSHVAVDVGATLTLPAGGAVAVWLNATVANNPTISGATLAGGGTRTGTIVRPVAGTTTAALYHTFRYGRTVAYELPVAPGAYTVRLMFAEVYVWTSAVGKRVFDIAIGDGATAAPLVVLADYDLFADAGAATAVVKSFDVTVGGGPLVISMVASVQNVAIQAIEVCVSFEGAIVVVAAWTGTYPAETLLERVLVYNSTADAWSAGDVIPAAFNRGSAAAVVHAGAIYLAGGNVGGHGARSESSTLLTRYADTWTTLPRAALAHGRGAPAVAALGDTVVVAGGEGGGRVWPETEVLDVAAGRMVTPAPPAAMVRGRHASPAVVCAGAAYVVAGSGDQGGTPELNSFEVYSAGAAAPCVQEDDEGQSSVLGNDARALTVGQSGSCSMSVRTMRFFMMDHCAADGGNGKALMREGSGRQPAEVDDGRPAAEGGVEQRSAGSARQAEQRPTTPSDGRRV</sequence>
<dbReference type="Proteomes" id="UP000798662">
    <property type="component" value="Chromosome 2"/>
</dbReference>
<accession>A0ACC3C039</accession>
<proteinExistence type="predicted"/>
<keyword evidence="2" id="KW-1185">Reference proteome</keyword>
<comment type="caution">
    <text evidence="1">The sequence shown here is derived from an EMBL/GenBank/DDBJ whole genome shotgun (WGS) entry which is preliminary data.</text>
</comment>